<protein>
    <submittedName>
        <fullName evidence="1">Uncharacterized protein</fullName>
    </submittedName>
</protein>
<accession>A0ABQ1UGE2</accession>
<evidence type="ECO:0000313" key="2">
    <source>
        <dbReference type="Proteomes" id="UP000655016"/>
    </source>
</evidence>
<dbReference type="Proteomes" id="UP000655016">
    <property type="component" value="Unassembled WGS sequence"/>
</dbReference>
<proteinExistence type="predicted"/>
<name>A0ABQ1UGE2_9FLAO</name>
<sequence>MGYFNSDKLSKIKANIEYSLDFNIKDLTEKLLTAEQINHKFLEYDFANIEKLNDLRRIDKSIIDTLSNFCTNNSIQDLIIFRKLTHYDPFYATDLFFYTEHNFSIFTINSYSANKAFFFSNFRIYHFNNLTKELIIPPTNNKVNLNTLQLEKFENPVYDLDSKKLINSKVSDYYITEFKNTITNALKSFKLKS</sequence>
<gene>
    <name evidence="1" type="ORF">GCM10011518_27000</name>
</gene>
<comment type="caution">
    <text evidence="1">The sequence shown here is derived from an EMBL/GenBank/DDBJ whole genome shotgun (WGS) entry which is preliminary data.</text>
</comment>
<dbReference type="EMBL" id="BMKP01000006">
    <property type="protein sequence ID" value="GGF16185.1"/>
    <property type="molecule type" value="Genomic_DNA"/>
</dbReference>
<evidence type="ECO:0000313" key="1">
    <source>
        <dbReference type="EMBL" id="GGF16185.1"/>
    </source>
</evidence>
<reference evidence="2" key="1">
    <citation type="journal article" date="2019" name="Int. J. Syst. Evol. Microbiol.">
        <title>The Global Catalogue of Microorganisms (GCM) 10K type strain sequencing project: providing services to taxonomists for standard genome sequencing and annotation.</title>
        <authorList>
            <consortium name="The Broad Institute Genomics Platform"/>
            <consortium name="The Broad Institute Genome Sequencing Center for Infectious Disease"/>
            <person name="Wu L."/>
            <person name="Ma J."/>
        </authorList>
    </citation>
    <scope>NUCLEOTIDE SEQUENCE [LARGE SCALE GENOMIC DNA]</scope>
    <source>
        <strain evidence="2">CGMCC 1.16060</strain>
    </source>
</reference>
<organism evidence="1 2">
    <name type="scientific">Flavobacterium limi</name>
    <dbReference type="NCBI Taxonomy" id="2045105"/>
    <lineage>
        <taxon>Bacteria</taxon>
        <taxon>Pseudomonadati</taxon>
        <taxon>Bacteroidota</taxon>
        <taxon>Flavobacteriia</taxon>
        <taxon>Flavobacteriales</taxon>
        <taxon>Flavobacteriaceae</taxon>
        <taxon>Flavobacterium</taxon>
    </lineage>
</organism>
<keyword evidence="2" id="KW-1185">Reference proteome</keyword>